<gene>
    <name evidence="3" type="ORF">FHI69_01545</name>
</gene>
<sequence>MLKHPALSLAIALASATPLAHALDGTAGSSHSVASRMQAETSKAADPDAPAPLPVPSDISLAELERRLALGQAQAAEKHYTSALDPAALSTLAQQMGCEDIVGVQPFGFPLDPTQPTVLSGAHLLARCPDRAYVTITAMSMAGKAGKRASLSPQSFNRTVDGRPARRLYYKAPNGRQKETLTIIDGSYGYALEYWSLDDSQQGGMVGKRRMDTLTLPQQDGRK</sequence>
<evidence type="ECO:0008006" key="5">
    <source>
        <dbReference type="Google" id="ProtNLM"/>
    </source>
</evidence>
<feature type="compositionally biased region" description="Polar residues" evidence="1">
    <location>
        <begin position="27"/>
        <end position="41"/>
    </location>
</feature>
<dbReference type="Proteomes" id="UP000305681">
    <property type="component" value="Unassembled WGS sequence"/>
</dbReference>
<reference evidence="3 4" key="1">
    <citation type="submission" date="2019-06" db="EMBL/GenBank/DDBJ databases">
        <title>Genome sequence of Janthinobacterium lividum UCD_MED1.</title>
        <authorList>
            <person name="De Leon M.E."/>
            <person name="Jospin G."/>
        </authorList>
    </citation>
    <scope>NUCLEOTIDE SEQUENCE [LARGE SCALE GENOMIC DNA]</scope>
    <source>
        <strain evidence="3 4">UCD_MED1</strain>
    </source>
</reference>
<evidence type="ECO:0000256" key="2">
    <source>
        <dbReference type="SAM" id="SignalP"/>
    </source>
</evidence>
<evidence type="ECO:0000313" key="4">
    <source>
        <dbReference type="Proteomes" id="UP000305681"/>
    </source>
</evidence>
<evidence type="ECO:0000256" key="1">
    <source>
        <dbReference type="SAM" id="MobiDB-lite"/>
    </source>
</evidence>
<evidence type="ECO:0000313" key="3">
    <source>
        <dbReference type="EMBL" id="TNC78010.1"/>
    </source>
</evidence>
<accession>A0A5C4NVJ7</accession>
<keyword evidence="2" id="KW-0732">Signal</keyword>
<feature type="signal peptide" evidence="2">
    <location>
        <begin position="1"/>
        <end position="22"/>
    </location>
</feature>
<dbReference type="AlphaFoldDB" id="A0A5C4NVJ7"/>
<dbReference type="RefSeq" id="WP_139089195.1">
    <property type="nucleotide sequence ID" value="NZ_VDGE01000001.1"/>
</dbReference>
<dbReference type="EMBL" id="VDGE01000001">
    <property type="protein sequence ID" value="TNC78010.1"/>
    <property type="molecule type" value="Genomic_DNA"/>
</dbReference>
<proteinExistence type="predicted"/>
<comment type="caution">
    <text evidence="3">The sequence shown here is derived from an EMBL/GenBank/DDBJ whole genome shotgun (WGS) entry which is preliminary data.</text>
</comment>
<feature type="chain" id="PRO_5022856819" description="Lipoprotein" evidence="2">
    <location>
        <begin position="23"/>
        <end position="223"/>
    </location>
</feature>
<name>A0A5C4NVJ7_9BURK</name>
<organism evidence="3 4">
    <name type="scientific">Janthinobacterium lividum</name>
    <dbReference type="NCBI Taxonomy" id="29581"/>
    <lineage>
        <taxon>Bacteria</taxon>
        <taxon>Pseudomonadati</taxon>
        <taxon>Pseudomonadota</taxon>
        <taxon>Betaproteobacteria</taxon>
        <taxon>Burkholderiales</taxon>
        <taxon>Oxalobacteraceae</taxon>
        <taxon>Janthinobacterium</taxon>
    </lineage>
</organism>
<protein>
    <recommendedName>
        <fullName evidence="5">Lipoprotein</fullName>
    </recommendedName>
</protein>
<feature type="region of interest" description="Disordered" evidence="1">
    <location>
        <begin position="25"/>
        <end position="56"/>
    </location>
</feature>